<dbReference type="RefSeq" id="WP_015337948.1">
    <property type="nucleotide sequence ID" value="NC_020055.1"/>
</dbReference>
<keyword evidence="2" id="KW-1185">Reference proteome</keyword>
<dbReference type="eggNOG" id="ENOG5030TI0">
    <property type="taxonomic scope" value="Bacteria"/>
</dbReference>
<sequence>MDNKVVDLRGVTCGLVPMIVNHLDNCSNPVVDFNIRLGIREEILSGFGTGGNWEIEVFDDLGCDKLRFTRIREKAMDKLNIVEY</sequence>
<dbReference type="AlphaFoldDB" id="L0RIB8"/>
<evidence type="ECO:0008006" key="3">
    <source>
        <dbReference type="Google" id="ProtNLM"/>
    </source>
</evidence>
<name>L0RIB8_9BACT</name>
<evidence type="ECO:0000313" key="2">
    <source>
        <dbReference type="Proteomes" id="UP000010808"/>
    </source>
</evidence>
<dbReference type="STRING" id="1121451.DESAM_23084"/>
<organism evidence="1 2">
    <name type="scientific">Maridesulfovibrio hydrothermalis AM13 = DSM 14728</name>
    <dbReference type="NCBI Taxonomy" id="1121451"/>
    <lineage>
        <taxon>Bacteria</taxon>
        <taxon>Pseudomonadati</taxon>
        <taxon>Thermodesulfobacteriota</taxon>
        <taxon>Desulfovibrionia</taxon>
        <taxon>Desulfovibrionales</taxon>
        <taxon>Desulfovibrionaceae</taxon>
        <taxon>Maridesulfovibrio</taxon>
    </lineage>
</organism>
<dbReference type="PATRIC" id="fig|1121451.3.peg.3288"/>
<dbReference type="EMBL" id="FO203522">
    <property type="protein sequence ID" value="CCO25351.1"/>
    <property type="molecule type" value="Genomic_DNA"/>
</dbReference>
<proteinExistence type="predicted"/>
<dbReference type="KEGG" id="dhy:DESAM_23084"/>
<accession>L0RIB8</accession>
<dbReference type="Proteomes" id="UP000010808">
    <property type="component" value="Chromosome"/>
</dbReference>
<gene>
    <name evidence="1" type="ORF">DESAM_23084</name>
</gene>
<protein>
    <recommendedName>
        <fullName evidence="3">TusA-related sulfurtransferase</fullName>
    </recommendedName>
</protein>
<dbReference type="HOGENOM" id="CLU_2522142_0_0_7"/>
<dbReference type="OrthoDB" id="5458724at2"/>
<reference evidence="1 2" key="1">
    <citation type="submission" date="2012-10" db="EMBL/GenBank/DDBJ databases">
        <authorList>
            <person name="Genoscope - CEA"/>
        </authorList>
    </citation>
    <scope>NUCLEOTIDE SEQUENCE [LARGE SCALE GENOMIC DNA]</scope>
    <source>
        <strain evidence="2">AM13 / DSM 14728</strain>
    </source>
</reference>
<evidence type="ECO:0000313" key="1">
    <source>
        <dbReference type="EMBL" id="CCO25351.1"/>
    </source>
</evidence>